<sequence length="216" mass="24512">MARKAWGIDSAKKADQDLYNCVKKYYGTPAYWGRYLADVPGVSRGLSKLEISFIHSRGIKVLPIYNVFDQAIHYDKGAIAVRNAVFHARRLDIAEGTVIFANIEHFFSVQPEWIAAWAEKMSETGYRPGFYHDPLKGDFSEAYCAAVSQNSKIANQSILWSSRPETGTSKEYEAPPYNPAKPPCKGNVWIWQYGRDAKNCPIDTNLADDRLLKYLY</sequence>
<evidence type="ECO:0000259" key="1">
    <source>
        <dbReference type="Pfam" id="PF08924"/>
    </source>
</evidence>
<keyword evidence="3" id="KW-1185">Reference proteome</keyword>
<dbReference type="Gene3D" id="3.20.20.80">
    <property type="entry name" value="Glycosidases"/>
    <property type="match status" value="1"/>
</dbReference>
<dbReference type="EMBL" id="JAGVRK010000001">
    <property type="protein sequence ID" value="MBS2968641.1"/>
    <property type="molecule type" value="Genomic_DNA"/>
</dbReference>
<comment type="caution">
    <text evidence="2">The sequence shown here is derived from an EMBL/GenBank/DDBJ whole genome shotgun (WGS) entry which is preliminary data.</text>
</comment>
<dbReference type="Proteomes" id="UP000682403">
    <property type="component" value="Unassembled WGS sequence"/>
</dbReference>
<dbReference type="Pfam" id="PF08924">
    <property type="entry name" value="Rv2525c_GlyHyd-like"/>
    <property type="match status" value="1"/>
</dbReference>
<dbReference type="InterPro" id="IPR017853">
    <property type="entry name" value="GH"/>
</dbReference>
<organism evidence="2 3">
    <name type="scientific">Metabacillus flavus</name>
    <dbReference type="NCBI Taxonomy" id="2823519"/>
    <lineage>
        <taxon>Bacteria</taxon>
        <taxon>Bacillati</taxon>
        <taxon>Bacillota</taxon>
        <taxon>Bacilli</taxon>
        <taxon>Bacillales</taxon>
        <taxon>Bacillaceae</taxon>
        <taxon>Metabacillus</taxon>
    </lineage>
</organism>
<accession>A0ABS5LD12</accession>
<feature type="domain" description="Rv2525c-like glycoside hydrolase-like" evidence="1">
    <location>
        <begin position="32"/>
        <end position="172"/>
    </location>
</feature>
<protein>
    <submittedName>
        <fullName evidence="2">DUF1906 domain-containing protein</fullName>
    </submittedName>
</protein>
<name>A0ABS5LD12_9BACI</name>
<dbReference type="RefSeq" id="WP_211557618.1">
    <property type="nucleotide sequence ID" value="NZ_JAGVRK010000001.1"/>
</dbReference>
<reference evidence="2 3" key="1">
    <citation type="submission" date="2021-04" db="EMBL/GenBank/DDBJ databases">
        <title>Metabacillus sp. strain KIGAM252 whole genome sequence.</title>
        <authorList>
            <person name="Seo M.-J."/>
            <person name="Cho E.-S."/>
            <person name="Hwang C.Y."/>
            <person name="Yoon D.J."/>
        </authorList>
    </citation>
    <scope>NUCLEOTIDE SEQUENCE [LARGE SCALE GENOMIC DNA]</scope>
    <source>
        <strain evidence="2 3">KIGAM252</strain>
    </source>
</reference>
<evidence type="ECO:0000313" key="3">
    <source>
        <dbReference type="Proteomes" id="UP000682403"/>
    </source>
</evidence>
<dbReference type="InterPro" id="IPR015020">
    <property type="entry name" value="Rv2525c-like_Glyco_Hydro-like"/>
</dbReference>
<gene>
    <name evidence="2" type="ORF">J9317_07710</name>
</gene>
<dbReference type="SUPFAM" id="SSF51445">
    <property type="entry name" value="(Trans)glycosidases"/>
    <property type="match status" value="1"/>
</dbReference>
<evidence type="ECO:0000313" key="2">
    <source>
        <dbReference type="EMBL" id="MBS2968641.1"/>
    </source>
</evidence>
<proteinExistence type="predicted"/>